<accession>A0A7S4LJM6</accession>
<feature type="compositionally biased region" description="Polar residues" evidence="1">
    <location>
        <begin position="177"/>
        <end position="204"/>
    </location>
</feature>
<gene>
    <name evidence="2" type="ORF">EGYM00163_LOCUS44923</name>
</gene>
<feature type="region of interest" description="Disordered" evidence="1">
    <location>
        <begin position="1"/>
        <end position="31"/>
    </location>
</feature>
<reference evidence="2" key="1">
    <citation type="submission" date="2021-01" db="EMBL/GenBank/DDBJ databases">
        <authorList>
            <person name="Corre E."/>
            <person name="Pelletier E."/>
            <person name="Niang G."/>
            <person name="Scheremetjew M."/>
            <person name="Finn R."/>
            <person name="Kale V."/>
            <person name="Holt S."/>
            <person name="Cochrane G."/>
            <person name="Meng A."/>
            <person name="Brown T."/>
            <person name="Cohen L."/>
        </authorList>
    </citation>
    <scope>NUCLEOTIDE SEQUENCE</scope>
    <source>
        <strain evidence="2">CCMP1594</strain>
    </source>
</reference>
<evidence type="ECO:0000313" key="2">
    <source>
        <dbReference type="EMBL" id="CAE0833627.1"/>
    </source>
</evidence>
<dbReference type="AlphaFoldDB" id="A0A7S4LJM6"/>
<feature type="compositionally biased region" description="Pro residues" evidence="1">
    <location>
        <begin position="17"/>
        <end position="31"/>
    </location>
</feature>
<evidence type="ECO:0000256" key="1">
    <source>
        <dbReference type="SAM" id="MobiDB-lite"/>
    </source>
</evidence>
<feature type="region of interest" description="Disordered" evidence="1">
    <location>
        <begin position="174"/>
        <end position="204"/>
    </location>
</feature>
<name>A0A7S4LJM6_9EUGL</name>
<dbReference type="EMBL" id="HBJA01130746">
    <property type="protein sequence ID" value="CAE0833627.1"/>
    <property type="molecule type" value="Transcribed_RNA"/>
</dbReference>
<organism evidence="2">
    <name type="scientific">Eutreptiella gymnastica</name>
    <dbReference type="NCBI Taxonomy" id="73025"/>
    <lineage>
        <taxon>Eukaryota</taxon>
        <taxon>Discoba</taxon>
        <taxon>Euglenozoa</taxon>
        <taxon>Euglenida</taxon>
        <taxon>Spirocuta</taxon>
        <taxon>Euglenophyceae</taxon>
        <taxon>Eutreptiales</taxon>
        <taxon>Eutreptiaceae</taxon>
        <taxon>Eutreptiella</taxon>
    </lineage>
</organism>
<protein>
    <submittedName>
        <fullName evidence="2">Uncharacterized protein</fullName>
    </submittedName>
</protein>
<sequence length="272" mass="29903">MSITDESPLQYEDGAPILPPHPPEPPLPPYLQFFPDPPPRQPLHCLCFGSFGQGDGQHMPPLRTSVVVYRRRNFREFSSTFCSSLAPKFVLHQPDLLQSDVPRFLVLSPLVSRPEEPHTCPVGRYSTLQKMYGIQELLEFLEGFPASNSVRADLILAASGDQWDHSRKSFRLAPKPTNLSFKTTQNNPDSPEPQMNTVSSQDGSDSLNEVIQDSGTQMTAAFLIPCSCATHASPGLQGGCFPAPCPWPQAPCALSLSLRLRAPLNTLLPLNS</sequence>
<proteinExistence type="predicted"/>